<dbReference type="EMBL" id="JBHUMB010000014">
    <property type="protein sequence ID" value="MFD2744282.1"/>
    <property type="molecule type" value="Genomic_DNA"/>
</dbReference>
<evidence type="ECO:0000313" key="2">
    <source>
        <dbReference type="Proteomes" id="UP001597418"/>
    </source>
</evidence>
<accession>A0ABW5UHV6</accession>
<keyword evidence="2" id="KW-1185">Reference proteome</keyword>
<organism evidence="1 2">
    <name type="scientific">Sphingobacterium populi</name>
    <dbReference type="NCBI Taxonomy" id="1812824"/>
    <lineage>
        <taxon>Bacteria</taxon>
        <taxon>Pseudomonadati</taxon>
        <taxon>Bacteroidota</taxon>
        <taxon>Sphingobacteriia</taxon>
        <taxon>Sphingobacteriales</taxon>
        <taxon>Sphingobacteriaceae</taxon>
        <taxon>Sphingobacterium</taxon>
    </lineage>
</organism>
<comment type="caution">
    <text evidence="1">The sequence shown here is derived from an EMBL/GenBank/DDBJ whole genome shotgun (WGS) entry which is preliminary data.</text>
</comment>
<sequence length="199" mass="22081">MKTKIPEHKKGKKVDCHSTATFPDAESAKNFYSIARRRLLQINDWNKVAVLPSAVFELSDHNGKIRQQSAEEGNLVKIDIPGPGLPSSDGYDWVRIEQIVEESSEEQQQITLTLRPTTDPTKQDQEIAHFLKNIATSTIVLQQKGTEVTAQYAGRNELINDENNGIADTIRNTLIGLGVMLGGSYPQWKALVAGIVKQD</sequence>
<evidence type="ECO:0000313" key="1">
    <source>
        <dbReference type="EMBL" id="MFD2744282.1"/>
    </source>
</evidence>
<proteinExistence type="predicted"/>
<protein>
    <submittedName>
        <fullName evidence="1">Uncharacterized protein</fullName>
    </submittedName>
</protein>
<name>A0ABW5UHV6_9SPHI</name>
<gene>
    <name evidence="1" type="ORF">ACFSQ6_12865</name>
</gene>
<reference evidence="2" key="1">
    <citation type="journal article" date="2019" name="Int. J. Syst. Evol. Microbiol.">
        <title>The Global Catalogue of Microorganisms (GCM) 10K type strain sequencing project: providing services to taxonomists for standard genome sequencing and annotation.</title>
        <authorList>
            <consortium name="The Broad Institute Genomics Platform"/>
            <consortium name="The Broad Institute Genome Sequencing Center for Infectious Disease"/>
            <person name="Wu L."/>
            <person name="Ma J."/>
        </authorList>
    </citation>
    <scope>NUCLEOTIDE SEQUENCE [LARGE SCALE GENOMIC DNA]</scope>
    <source>
        <strain evidence="2">KCTC 42247</strain>
    </source>
</reference>
<dbReference type="RefSeq" id="WP_066751409.1">
    <property type="nucleotide sequence ID" value="NZ_JBHUMB010000014.1"/>
</dbReference>
<dbReference type="Proteomes" id="UP001597418">
    <property type="component" value="Unassembled WGS sequence"/>
</dbReference>